<dbReference type="EMBL" id="AMZH03009600">
    <property type="protein sequence ID" value="RRT56496.1"/>
    <property type="molecule type" value="Genomic_DNA"/>
</dbReference>
<comment type="caution">
    <text evidence="1">The sequence shown here is derived from an EMBL/GenBank/DDBJ whole genome shotgun (WGS) entry which is preliminary data.</text>
</comment>
<organism evidence="1 2">
    <name type="scientific">Ensete ventricosum</name>
    <name type="common">Abyssinian banana</name>
    <name type="synonym">Musa ensete</name>
    <dbReference type="NCBI Taxonomy" id="4639"/>
    <lineage>
        <taxon>Eukaryota</taxon>
        <taxon>Viridiplantae</taxon>
        <taxon>Streptophyta</taxon>
        <taxon>Embryophyta</taxon>
        <taxon>Tracheophyta</taxon>
        <taxon>Spermatophyta</taxon>
        <taxon>Magnoliopsida</taxon>
        <taxon>Liliopsida</taxon>
        <taxon>Zingiberales</taxon>
        <taxon>Musaceae</taxon>
        <taxon>Ensete</taxon>
    </lineage>
</organism>
<reference evidence="1 2" key="1">
    <citation type="journal article" date="2014" name="Agronomy (Basel)">
        <title>A Draft Genome Sequence for Ensete ventricosum, the Drought-Tolerant Tree Against Hunger.</title>
        <authorList>
            <person name="Harrison J."/>
            <person name="Moore K.A."/>
            <person name="Paszkiewicz K."/>
            <person name="Jones T."/>
            <person name="Grant M."/>
            <person name="Ambacheew D."/>
            <person name="Muzemil S."/>
            <person name="Studholme D.J."/>
        </authorList>
    </citation>
    <scope>NUCLEOTIDE SEQUENCE [LARGE SCALE GENOMIC DNA]</scope>
</reference>
<name>A0A426YXN4_ENSVE</name>
<evidence type="ECO:0000313" key="1">
    <source>
        <dbReference type="EMBL" id="RRT56496.1"/>
    </source>
</evidence>
<sequence>MSLSTKLPLRCFKAKYPNSRLMRTRSWSSPQMQKCPLLQRFLSTSYPSGSASSLIRSLGLVDLTFGYFFL</sequence>
<dbReference type="Proteomes" id="UP000287651">
    <property type="component" value="Unassembled WGS sequence"/>
</dbReference>
<dbReference type="AlphaFoldDB" id="A0A426YXN4"/>
<protein>
    <submittedName>
        <fullName evidence="1">Uncharacterized protein</fullName>
    </submittedName>
</protein>
<accession>A0A426YXN4</accession>
<proteinExistence type="predicted"/>
<gene>
    <name evidence="1" type="ORF">B296_00047818</name>
</gene>
<evidence type="ECO:0000313" key="2">
    <source>
        <dbReference type="Proteomes" id="UP000287651"/>
    </source>
</evidence>